<dbReference type="EMBL" id="BSUZ01000001">
    <property type="protein sequence ID" value="GMA86182.1"/>
    <property type="molecule type" value="Genomic_DNA"/>
</dbReference>
<protein>
    <submittedName>
        <fullName evidence="1">Uncharacterized protein</fullName>
    </submittedName>
</protein>
<proteinExistence type="predicted"/>
<comment type="caution">
    <text evidence="1">The sequence shown here is derived from an EMBL/GenBank/DDBJ whole genome shotgun (WGS) entry which is preliminary data.</text>
</comment>
<organism evidence="1 2">
    <name type="scientific">Angustibacter aerolatus</name>
    <dbReference type="NCBI Taxonomy" id="1162965"/>
    <lineage>
        <taxon>Bacteria</taxon>
        <taxon>Bacillati</taxon>
        <taxon>Actinomycetota</taxon>
        <taxon>Actinomycetes</taxon>
        <taxon>Kineosporiales</taxon>
        <taxon>Kineosporiaceae</taxon>
    </lineage>
</organism>
<gene>
    <name evidence="1" type="ORF">GCM10025868_14320</name>
</gene>
<name>A0ABQ6JEH2_9ACTN</name>
<dbReference type="Proteomes" id="UP001157017">
    <property type="component" value="Unassembled WGS sequence"/>
</dbReference>
<sequence length="42" mass="4478">MLYGLLRADQREAVTDVWAVPADGTGAPRVLVPGAWSPSVVR</sequence>
<reference evidence="2" key="1">
    <citation type="journal article" date="2019" name="Int. J. Syst. Evol. Microbiol.">
        <title>The Global Catalogue of Microorganisms (GCM) 10K type strain sequencing project: providing services to taxonomists for standard genome sequencing and annotation.</title>
        <authorList>
            <consortium name="The Broad Institute Genomics Platform"/>
            <consortium name="The Broad Institute Genome Sequencing Center for Infectious Disease"/>
            <person name="Wu L."/>
            <person name="Ma J."/>
        </authorList>
    </citation>
    <scope>NUCLEOTIDE SEQUENCE [LARGE SCALE GENOMIC DNA]</scope>
    <source>
        <strain evidence="2">NBRC 108730</strain>
    </source>
</reference>
<accession>A0ABQ6JEH2</accession>
<keyword evidence="2" id="KW-1185">Reference proteome</keyword>
<evidence type="ECO:0000313" key="1">
    <source>
        <dbReference type="EMBL" id="GMA86182.1"/>
    </source>
</evidence>
<evidence type="ECO:0000313" key="2">
    <source>
        <dbReference type="Proteomes" id="UP001157017"/>
    </source>
</evidence>